<evidence type="ECO:0000256" key="5">
    <source>
        <dbReference type="ARBA" id="ARBA00022777"/>
    </source>
</evidence>
<evidence type="ECO:0000256" key="2">
    <source>
        <dbReference type="ARBA" id="ARBA00022475"/>
    </source>
</evidence>
<feature type="transmembrane region" description="Helical" evidence="9">
    <location>
        <begin position="84"/>
        <end position="105"/>
    </location>
</feature>
<keyword evidence="7" id="KW-0902">Two-component regulatory system</keyword>
<dbReference type="Gene3D" id="3.30.565.10">
    <property type="entry name" value="Histidine kinase-like ATPase, C-terminal domain"/>
    <property type="match status" value="1"/>
</dbReference>
<name>A0A511DFN2_9PSEU</name>
<evidence type="ECO:0000313" key="12">
    <source>
        <dbReference type="Proteomes" id="UP000321685"/>
    </source>
</evidence>
<keyword evidence="4 9" id="KW-0812">Transmembrane</keyword>
<protein>
    <recommendedName>
        <fullName evidence="10">Histidine kinase domain-containing protein</fullName>
    </recommendedName>
</protein>
<dbReference type="PANTHER" id="PTHR24421">
    <property type="entry name" value="NITRATE/NITRITE SENSOR PROTEIN NARX-RELATED"/>
    <property type="match status" value="1"/>
</dbReference>
<evidence type="ECO:0000259" key="10">
    <source>
        <dbReference type="PROSITE" id="PS50109"/>
    </source>
</evidence>
<sequence>MPDAPERAAIGPDVMRVAMDHARRGVDLQVVLRGVLVAFVALTVAFVPPAHDVFACTLVAAGYAMWALAVFLWTRGGSDAPVRLAWVALLVDLLVLGSLTLLTGLSTPQSWTADVLSAGFLLIPVLAATQLRVHICAAVAGATLVVYLAAAIATQESNAEPWGSLLLRTAIVAGVGLGCIGLSRIQRSRVDTIGTLVNDRTDLLDQLTGIEEHERRALSEALHDGALQYVLAARQDLEDARDTGDAESFDRIEEALLESSRLLRTTVSELHPAVLDRAGLTAALGDLVRTAAGRAGFDGEVSTDGWPDGRTPLDGLLYRTARELVGNAATHAKASTVRLSLAREGDHARLVVADDGVGLPPDAMTTSLRRGHIGLASHRVRIEAAGGTFTAAASAPTGTVVTVDLPL</sequence>
<keyword evidence="8 9" id="KW-0472">Membrane</keyword>
<dbReference type="GO" id="GO:0000160">
    <property type="term" value="P:phosphorelay signal transduction system"/>
    <property type="evidence" value="ECO:0007669"/>
    <property type="project" value="UniProtKB-KW"/>
</dbReference>
<dbReference type="PANTHER" id="PTHR24421:SF37">
    <property type="entry name" value="SENSOR HISTIDINE KINASE NARS"/>
    <property type="match status" value="1"/>
</dbReference>
<proteinExistence type="predicted"/>
<comment type="caution">
    <text evidence="11">The sequence shown here is derived from an EMBL/GenBank/DDBJ whole genome shotgun (WGS) entry which is preliminary data.</text>
</comment>
<evidence type="ECO:0000256" key="7">
    <source>
        <dbReference type="ARBA" id="ARBA00023012"/>
    </source>
</evidence>
<keyword evidence="12" id="KW-1185">Reference proteome</keyword>
<evidence type="ECO:0000256" key="8">
    <source>
        <dbReference type="ARBA" id="ARBA00023136"/>
    </source>
</evidence>
<evidence type="ECO:0000256" key="4">
    <source>
        <dbReference type="ARBA" id="ARBA00022692"/>
    </source>
</evidence>
<dbReference type="EMBL" id="BJVJ01000010">
    <property type="protein sequence ID" value="GEL22544.1"/>
    <property type="molecule type" value="Genomic_DNA"/>
</dbReference>
<organism evidence="11 12">
    <name type="scientific">Pseudonocardia sulfidoxydans NBRC 16205</name>
    <dbReference type="NCBI Taxonomy" id="1223511"/>
    <lineage>
        <taxon>Bacteria</taxon>
        <taxon>Bacillati</taxon>
        <taxon>Actinomycetota</taxon>
        <taxon>Actinomycetes</taxon>
        <taxon>Pseudonocardiales</taxon>
        <taxon>Pseudonocardiaceae</taxon>
        <taxon>Pseudonocardia</taxon>
    </lineage>
</organism>
<evidence type="ECO:0000313" key="11">
    <source>
        <dbReference type="EMBL" id="GEL22544.1"/>
    </source>
</evidence>
<dbReference type="Proteomes" id="UP000321685">
    <property type="component" value="Unassembled WGS sequence"/>
</dbReference>
<dbReference type="InterPro" id="IPR036890">
    <property type="entry name" value="HATPase_C_sf"/>
</dbReference>
<evidence type="ECO:0000256" key="3">
    <source>
        <dbReference type="ARBA" id="ARBA00022679"/>
    </source>
</evidence>
<comment type="subcellular location">
    <subcellularLocation>
        <location evidence="1">Cell membrane</location>
        <topology evidence="1">Multi-pass membrane protein</topology>
    </subcellularLocation>
</comment>
<feature type="transmembrane region" description="Helical" evidence="9">
    <location>
        <begin position="30"/>
        <end position="47"/>
    </location>
</feature>
<dbReference type="SMART" id="SM00387">
    <property type="entry name" value="HATPase_c"/>
    <property type="match status" value="1"/>
</dbReference>
<dbReference type="InterPro" id="IPR005467">
    <property type="entry name" value="His_kinase_dom"/>
</dbReference>
<dbReference type="GO" id="GO:0016301">
    <property type="term" value="F:kinase activity"/>
    <property type="evidence" value="ECO:0007669"/>
    <property type="project" value="UniProtKB-KW"/>
</dbReference>
<feature type="transmembrane region" description="Helical" evidence="9">
    <location>
        <begin position="165"/>
        <end position="183"/>
    </location>
</feature>
<feature type="transmembrane region" description="Helical" evidence="9">
    <location>
        <begin position="53"/>
        <end position="72"/>
    </location>
</feature>
<feature type="domain" description="Histidine kinase" evidence="10">
    <location>
        <begin position="317"/>
        <end position="407"/>
    </location>
</feature>
<feature type="transmembrane region" description="Helical" evidence="9">
    <location>
        <begin position="111"/>
        <end position="128"/>
    </location>
</feature>
<feature type="transmembrane region" description="Helical" evidence="9">
    <location>
        <begin position="135"/>
        <end position="153"/>
    </location>
</feature>
<keyword evidence="6 9" id="KW-1133">Transmembrane helix</keyword>
<dbReference type="InterPro" id="IPR050482">
    <property type="entry name" value="Sensor_HK_TwoCompSys"/>
</dbReference>
<dbReference type="PROSITE" id="PS50109">
    <property type="entry name" value="HIS_KIN"/>
    <property type="match status" value="1"/>
</dbReference>
<dbReference type="RefSeq" id="WP_147104022.1">
    <property type="nucleotide sequence ID" value="NZ_BJVJ01000010.1"/>
</dbReference>
<evidence type="ECO:0000256" key="1">
    <source>
        <dbReference type="ARBA" id="ARBA00004651"/>
    </source>
</evidence>
<reference evidence="11 12" key="1">
    <citation type="submission" date="2019-07" db="EMBL/GenBank/DDBJ databases">
        <title>Whole genome shotgun sequence of Pseudonocardia sulfidoxydans NBRC 16205.</title>
        <authorList>
            <person name="Hosoyama A."/>
            <person name="Uohara A."/>
            <person name="Ohji S."/>
            <person name="Ichikawa N."/>
        </authorList>
    </citation>
    <scope>NUCLEOTIDE SEQUENCE [LARGE SCALE GENOMIC DNA]</scope>
    <source>
        <strain evidence="11 12">NBRC 16205</strain>
    </source>
</reference>
<keyword evidence="3" id="KW-0808">Transferase</keyword>
<dbReference type="AlphaFoldDB" id="A0A511DFN2"/>
<dbReference type="Pfam" id="PF02518">
    <property type="entry name" value="HATPase_c"/>
    <property type="match status" value="1"/>
</dbReference>
<accession>A0A511DFN2</accession>
<dbReference type="OrthoDB" id="5243952at2"/>
<keyword evidence="5" id="KW-0418">Kinase</keyword>
<evidence type="ECO:0000256" key="6">
    <source>
        <dbReference type="ARBA" id="ARBA00022989"/>
    </source>
</evidence>
<dbReference type="GO" id="GO:0005886">
    <property type="term" value="C:plasma membrane"/>
    <property type="evidence" value="ECO:0007669"/>
    <property type="project" value="UniProtKB-SubCell"/>
</dbReference>
<gene>
    <name evidence="11" type="ORF">PSU4_14980</name>
</gene>
<dbReference type="CDD" id="cd16917">
    <property type="entry name" value="HATPase_UhpB-NarQ-NarX-like"/>
    <property type="match status" value="1"/>
</dbReference>
<dbReference type="InterPro" id="IPR003594">
    <property type="entry name" value="HATPase_dom"/>
</dbReference>
<evidence type="ECO:0000256" key="9">
    <source>
        <dbReference type="SAM" id="Phobius"/>
    </source>
</evidence>
<keyword evidence="2" id="KW-1003">Cell membrane</keyword>
<dbReference type="SUPFAM" id="SSF55874">
    <property type="entry name" value="ATPase domain of HSP90 chaperone/DNA topoisomerase II/histidine kinase"/>
    <property type="match status" value="1"/>
</dbReference>